<accession>S3CMC1</accession>
<feature type="compositionally biased region" description="Low complexity" evidence="1">
    <location>
        <begin position="21"/>
        <end position="42"/>
    </location>
</feature>
<evidence type="ECO:0000313" key="2">
    <source>
        <dbReference type="EMBL" id="EPE26850.1"/>
    </source>
</evidence>
<protein>
    <submittedName>
        <fullName evidence="2">Uncharacterized protein</fullName>
    </submittedName>
</protein>
<evidence type="ECO:0000256" key="1">
    <source>
        <dbReference type="SAM" id="MobiDB-lite"/>
    </source>
</evidence>
<dbReference type="RefSeq" id="XP_008086040.1">
    <property type="nucleotide sequence ID" value="XM_008087849.1"/>
</dbReference>
<dbReference type="HOGENOM" id="CLU_1015823_0_0_1"/>
<dbReference type="Proteomes" id="UP000016922">
    <property type="component" value="Unassembled WGS sequence"/>
</dbReference>
<evidence type="ECO:0000313" key="3">
    <source>
        <dbReference type="Proteomes" id="UP000016922"/>
    </source>
</evidence>
<name>S3CMC1_GLAL2</name>
<keyword evidence="3" id="KW-1185">Reference proteome</keyword>
<feature type="region of interest" description="Disordered" evidence="1">
    <location>
        <begin position="14"/>
        <end position="43"/>
    </location>
</feature>
<dbReference type="KEGG" id="glz:GLAREA_02764"/>
<dbReference type="AlphaFoldDB" id="S3CMC1"/>
<reference evidence="2 3" key="1">
    <citation type="journal article" date="2013" name="BMC Genomics">
        <title>Genomics-driven discovery of the pneumocandin biosynthetic gene cluster in the fungus Glarea lozoyensis.</title>
        <authorList>
            <person name="Chen L."/>
            <person name="Yue Q."/>
            <person name="Zhang X."/>
            <person name="Xiang M."/>
            <person name="Wang C."/>
            <person name="Li S."/>
            <person name="Che Y."/>
            <person name="Ortiz-Lopez F.J."/>
            <person name="Bills G.F."/>
            <person name="Liu X."/>
            <person name="An Z."/>
        </authorList>
    </citation>
    <scope>NUCLEOTIDE SEQUENCE [LARGE SCALE GENOMIC DNA]</scope>
    <source>
        <strain evidence="3">ATCC 20868 / MF5171</strain>
    </source>
</reference>
<proteinExistence type="predicted"/>
<dbReference type="EMBL" id="KE145370">
    <property type="protein sequence ID" value="EPE26850.1"/>
    <property type="molecule type" value="Genomic_DNA"/>
</dbReference>
<dbReference type="GeneID" id="19461820"/>
<sequence>MGIKSKIAVFVDCKSSKTHSNKSSSRRPSNSQSAASFQQRSQEAPEEEMEAATLVVYVGPPGRFADKTRFICSLWSINLLLPTLTIEPVLLNEGKRDYPEVIINMDAGIFQLLHACVCASEGVTQKKSKNLTLFAKLWAFADGSISEALMEDISAKVTGTIKRAGIHELQEVMRFVCSQDHRTNSKVARMRDVLVGRLAVLGMDSYRLDDGLVPPSLLGDVMVSMDVLRRPQDYQKQPSQPRVRRPLEKAKNCNQIVWQELLKAVESPPASVQR</sequence>
<gene>
    <name evidence="2" type="ORF">GLAREA_02764</name>
</gene>
<organism evidence="2 3">
    <name type="scientific">Glarea lozoyensis (strain ATCC 20868 / MF5171)</name>
    <dbReference type="NCBI Taxonomy" id="1116229"/>
    <lineage>
        <taxon>Eukaryota</taxon>
        <taxon>Fungi</taxon>
        <taxon>Dikarya</taxon>
        <taxon>Ascomycota</taxon>
        <taxon>Pezizomycotina</taxon>
        <taxon>Leotiomycetes</taxon>
        <taxon>Helotiales</taxon>
        <taxon>Helotiaceae</taxon>
        <taxon>Glarea</taxon>
    </lineage>
</organism>